<dbReference type="PANTHER" id="PTHR43072">
    <property type="entry name" value="N-ACETYLTRANSFERASE"/>
    <property type="match status" value="1"/>
</dbReference>
<evidence type="ECO:0000259" key="1">
    <source>
        <dbReference type="PROSITE" id="PS51186"/>
    </source>
</evidence>
<feature type="domain" description="N-acetyltransferase" evidence="1">
    <location>
        <begin position="168"/>
        <end position="301"/>
    </location>
</feature>
<name>A0ABP9PPT6_9ACTN</name>
<gene>
    <name evidence="2" type="ORF">GCM10023340_18900</name>
</gene>
<dbReference type="Pfam" id="PF24553">
    <property type="entry name" value="Rv0428c_C"/>
    <property type="match status" value="1"/>
</dbReference>
<dbReference type="Gene3D" id="3.40.630.30">
    <property type="match status" value="1"/>
</dbReference>
<sequence length="310" mass="32307">MSGAGHGLGPHVVGTRVVVRRVVRGERGPSGGPALTDVLGVCEAWDDVAGVCLVRREDGGLERIAIADVVTGKPVPPRASVRARVSPREAQLRGAALFPTQTSTPLGDWVLRACPDVTARRANSVLAFGPPGVDDAPARAVAHYARGRAVAAVLPGSPEEQALVSAGWVGEPDAPDTLFQVASAAQVSRALRGADDAAVDLEPDGDLAVATVGDRASGVAGYGDDWVGFRAIEVHPDHRRRGLALAVMAALLDWAAARGASTVYLQVHATNAPALALYERLGFRTHHAYRYVTAPESPTAPNRSDGRSVE</sequence>
<dbReference type="RefSeq" id="WP_345457448.1">
    <property type="nucleotide sequence ID" value="NZ_BAABKG010000002.1"/>
</dbReference>
<dbReference type="SUPFAM" id="SSF55729">
    <property type="entry name" value="Acyl-CoA N-acyltransferases (Nat)"/>
    <property type="match status" value="1"/>
</dbReference>
<dbReference type="InterPro" id="IPR000182">
    <property type="entry name" value="GNAT_dom"/>
</dbReference>
<proteinExistence type="predicted"/>
<dbReference type="PROSITE" id="PS51186">
    <property type="entry name" value="GNAT"/>
    <property type="match status" value="1"/>
</dbReference>
<keyword evidence="3" id="KW-1185">Reference proteome</keyword>
<organism evidence="2 3">
    <name type="scientific">Nocardioides marinquilinus</name>
    <dbReference type="NCBI Taxonomy" id="1210400"/>
    <lineage>
        <taxon>Bacteria</taxon>
        <taxon>Bacillati</taxon>
        <taxon>Actinomycetota</taxon>
        <taxon>Actinomycetes</taxon>
        <taxon>Propionibacteriales</taxon>
        <taxon>Nocardioidaceae</taxon>
        <taxon>Nocardioides</taxon>
    </lineage>
</organism>
<evidence type="ECO:0000313" key="3">
    <source>
        <dbReference type="Proteomes" id="UP001500221"/>
    </source>
</evidence>
<reference evidence="3" key="1">
    <citation type="journal article" date="2019" name="Int. J. Syst. Evol. Microbiol.">
        <title>The Global Catalogue of Microorganisms (GCM) 10K type strain sequencing project: providing services to taxonomists for standard genome sequencing and annotation.</title>
        <authorList>
            <consortium name="The Broad Institute Genomics Platform"/>
            <consortium name="The Broad Institute Genome Sequencing Center for Infectious Disease"/>
            <person name="Wu L."/>
            <person name="Ma J."/>
        </authorList>
    </citation>
    <scope>NUCLEOTIDE SEQUENCE [LARGE SCALE GENOMIC DNA]</scope>
    <source>
        <strain evidence="3">JCM 18459</strain>
    </source>
</reference>
<comment type="caution">
    <text evidence="2">The sequence shown here is derived from an EMBL/GenBank/DDBJ whole genome shotgun (WGS) entry which is preliminary data.</text>
</comment>
<accession>A0ABP9PPT6</accession>
<dbReference type="InterPro" id="IPR056935">
    <property type="entry name" value="Rv0428c-like_C"/>
</dbReference>
<protein>
    <submittedName>
        <fullName evidence="2">GNAT family N-acetyltransferase</fullName>
    </submittedName>
</protein>
<dbReference type="Proteomes" id="UP001500221">
    <property type="component" value="Unassembled WGS sequence"/>
</dbReference>
<evidence type="ECO:0000313" key="2">
    <source>
        <dbReference type="EMBL" id="GAA5147062.1"/>
    </source>
</evidence>
<dbReference type="EMBL" id="BAABKG010000002">
    <property type="protein sequence ID" value="GAA5147062.1"/>
    <property type="molecule type" value="Genomic_DNA"/>
</dbReference>
<dbReference type="InterPro" id="IPR016181">
    <property type="entry name" value="Acyl_CoA_acyltransferase"/>
</dbReference>